<dbReference type="GeneID" id="3855318"/>
<dbReference type="RefSeq" id="WP_011406788.1">
    <property type="nucleotide sequence ID" value="NZ_CATZXA010000036.1"/>
</dbReference>
<proteinExistence type="predicted"/>
<comment type="caution">
    <text evidence="1">The sequence shown here is derived from an EMBL/GenBank/DDBJ whole genome shotgun (WGS) entry which is preliminary data.</text>
</comment>
<dbReference type="AlphaFoldDB" id="A0A328Q5D3"/>
<dbReference type="InterPro" id="IPR007154">
    <property type="entry name" value="DUF356"/>
</dbReference>
<dbReference type="OMA" id="PAHIIVI"/>
<evidence type="ECO:0000313" key="2">
    <source>
        <dbReference type="Proteomes" id="UP000248557"/>
    </source>
</evidence>
<reference evidence="1 2" key="1">
    <citation type="submission" date="2017-05" db="EMBL/GenBank/DDBJ databases">
        <title>Host range expansion of the Methanosphaera genus to humans and monogastric animals involves recent and extensive reduction in genome content.</title>
        <authorList>
            <person name="Hoedt E.C."/>
            <person name="Volmer J.G."/>
            <person name="Parks D.H."/>
            <person name="Rosewarne C.P."/>
            <person name="Denman S.E."/>
            <person name="Mcsweeney C.S."/>
            <person name="O Cuiv P."/>
            <person name="Hugenholtz P."/>
            <person name="Tyson G.W."/>
            <person name="Morrison M."/>
        </authorList>
    </citation>
    <scope>NUCLEOTIDE SEQUENCE [LARGE SCALE GENOMIC DNA]</scope>
    <source>
        <strain evidence="1 2">PA5</strain>
    </source>
</reference>
<gene>
    <name evidence="1" type="ORF">CA615_06015</name>
</gene>
<sequence length="125" mass="14232">MALILVRAMNKKKALNGLADIERHAKLSIIGKPRKVSLKSVHDVTKRVLKQEPRDDIKIAVLVKVQESTTTSIMNLRKIHPPVHVIVISEEYPEYEDLNKEFSKSKIFDGYYSSKNKSSNSKKSN</sequence>
<evidence type="ECO:0000313" key="1">
    <source>
        <dbReference type="EMBL" id="RAP02786.1"/>
    </source>
</evidence>
<accession>A0A328Q5D3</accession>
<dbReference type="Proteomes" id="UP000248557">
    <property type="component" value="Unassembled WGS sequence"/>
</dbReference>
<name>A0A328Q5D3_9EURY</name>
<dbReference type="Pfam" id="PF04009">
    <property type="entry name" value="DUF356"/>
    <property type="match status" value="1"/>
</dbReference>
<organism evidence="1 2">
    <name type="scientific">Methanosphaera stadtmanae</name>
    <dbReference type="NCBI Taxonomy" id="2317"/>
    <lineage>
        <taxon>Archaea</taxon>
        <taxon>Methanobacteriati</taxon>
        <taxon>Methanobacteriota</taxon>
        <taxon>Methanomada group</taxon>
        <taxon>Methanobacteria</taxon>
        <taxon>Methanobacteriales</taxon>
        <taxon>Methanobacteriaceae</taxon>
        <taxon>Methanosphaera</taxon>
    </lineage>
</organism>
<evidence type="ECO:0008006" key="3">
    <source>
        <dbReference type="Google" id="ProtNLM"/>
    </source>
</evidence>
<dbReference type="PIRSF" id="PIRSF006606">
    <property type="entry name" value="UCP006606"/>
    <property type="match status" value="1"/>
</dbReference>
<protein>
    <recommendedName>
        <fullName evidence="3">DUF356 domain-containing protein</fullName>
    </recommendedName>
</protein>
<dbReference type="EMBL" id="NGJK01000077">
    <property type="protein sequence ID" value="RAP02786.1"/>
    <property type="molecule type" value="Genomic_DNA"/>
</dbReference>